<reference evidence="2 3" key="1">
    <citation type="submission" date="2023-03" db="EMBL/GenBank/DDBJ databases">
        <title>WGS of Gossypium arboreum.</title>
        <authorList>
            <person name="Yu D."/>
        </authorList>
    </citation>
    <scope>NUCLEOTIDE SEQUENCE [LARGE SCALE GENOMIC DNA]</scope>
    <source>
        <tissue evidence="2">Leaf</tissue>
    </source>
</reference>
<name>A0ABR0QBR5_GOSAR</name>
<protein>
    <submittedName>
        <fullName evidence="2">Uncharacterized protein</fullName>
    </submittedName>
</protein>
<feature type="region of interest" description="Disordered" evidence="1">
    <location>
        <begin position="77"/>
        <end position="114"/>
    </location>
</feature>
<evidence type="ECO:0000313" key="3">
    <source>
        <dbReference type="Proteomes" id="UP001358586"/>
    </source>
</evidence>
<dbReference type="PANTHER" id="PTHR31973">
    <property type="entry name" value="POLYPROTEIN, PUTATIVE-RELATED"/>
    <property type="match status" value="1"/>
</dbReference>
<evidence type="ECO:0000256" key="1">
    <source>
        <dbReference type="SAM" id="MobiDB-lite"/>
    </source>
</evidence>
<sequence length="255" mass="29471">MLDFWVKFKEIHLYVEHEVDNLIIVDDMLLLIAEESDVAGIEVDREGDVEWVKFDWDGVVERVEAYATSDVGRVEVDEEGATATGIEDSDEHDSLVGSDEDEEHEDGERRRNKFPLYNDHNYQGSLKMKLREIQRRSASEMHVNVNIDCYYRAKKIVEKMAGNHKEEFGQVWDYTHKLRSKIAGSTIKMVVQTVTVDSPPYFKRFYVCFDVLKRGWEARCGALIGLDGYFLKDPFKSEFLTTVGRDANNQIFPIA</sequence>
<dbReference type="Proteomes" id="UP001358586">
    <property type="component" value="Chromosome 4"/>
</dbReference>
<proteinExistence type="predicted"/>
<accession>A0ABR0QBR5</accession>
<comment type="caution">
    <text evidence="2">The sequence shown here is derived from an EMBL/GenBank/DDBJ whole genome shotgun (WGS) entry which is preliminary data.</text>
</comment>
<keyword evidence="3" id="KW-1185">Reference proteome</keyword>
<organism evidence="2 3">
    <name type="scientific">Gossypium arboreum</name>
    <name type="common">Tree cotton</name>
    <name type="synonym">Gossypium nanking</name>
    <dbReference type="NCBI Taxonomy" id="29729"/>
    <lineage>
        <taxon>Eukaryota</taxon>
        <taxon>Viridiplantae</taxon>
        <taxon>Streptophyta</taxon>
        <taxon>Embryophyta</taxon>
        <taxon>Tracheophyta</taxon>
        <taxon>Spermatophyta</taxon>
        <taxon>Magnoliopsida</taxon>
        <taxon>eudicotyledons</taxon>
        <taxon>Gunneridae</taxon>
        <taxon>Pentapetalae</taxon>
        <taxon>rosids</taxon>
        <taxon>malvids</taxon>
        <taxon>Malvales</taxon>
        <taxon>Malvaceae</taxon>
        <taxon>Malvoideae</taxon>
        <taxon>Gossypium</taxon>
    </lineage>
</organism>
<dbReference type="PANTHER" id="PTHR31973:SF187">
    <property type="entry name" value="MUTATOR TRANSPOSASE MUDRA PROTEIN"/>
    <property type="match status" value="1"/>
</dbReference>
<gene>
    <name evidence="2" type="ORF">PVK06_012546</name>
</gene>
<dbReference type="EMBL" id="JARKNE010000004">
    <property type="protein sequence ID" value="KAK5836745.1"/>
    <property type="molecule type" value="Genomic_DNA"/>
</dbReference>
<evidence type="ECO:0000313" key="2">
    <source>
        <dbReference type="EMBL" id="KAK5836745.1"/>
    </source>
</evidence>